<evidence type="ECO:0000313" key="8">
    <source>
        <dbReference type="Proteomes" id="UP000606044"/>
    </source>
</evidence>
<evidence type="ECO:0000256" key="1">
    <source>
        <dbReference type="ARBA" id="ARBA00004651"/>
    </source>
</evidence>
<reference evidence="7" key="1">
    <citation type="journal article" date="2014" name="Int. J. Syst. Evol. Microbiol.">
        <title>Complete genome sequence of Corynebacterium casei LMG S-19264T (=DSM 44701T), isolated from a smear-ripened cheese.</title>
        <authorList>
            <consortium name="US DOE Joint Genome Institute (JGI-PGF)"/>
            <person name="Walter F."/>
            <person name="Albersmeier A."/>
            <person name="Kalinowski J."/>
            <person name="Ruckert C."/>
        </authorList>
    </citation>
    <scope>NUCLEOTIDE SEQUENCE</scope>
    <source>
        <strain evidence="7">CCM 7897</strain>
    </source>
</reference>
<keyword evidence="3 6" id="KW-0812">Transmembrane</keyword>
<dbReference type="EMBL" id="BMCT01000001">
    <property type="protein sequence ID" value="GGF50601.1"/>
    <property type="molecule type" value="Genomic_DNA"/>
</dbReference>
<evidence type="ECO:0000256" key="3">
    <source>
        <dbReference type="ARBA" id="ARBA00022692"/>
    </source>
</evidence>
<dbReference type="PANTHER" id="PTHR30561:SF9">
    <property type="entry name" value="4-AMINO-4-DEOXY-L-ARABINOSE-PHOSPHOUNDECAPRENOL FLIPPASE SUBUNIT ARNF-RELATED"/>
    <property type="match status" value="1"/>
</dbReference>
<evidence type="ECO:0000313" key="7">
    <source>
        <dbReference type="EMBL" id="GGF50601.1"/>
    </source>
</evidence>
<comment type="subcellular location">
    <subcellularLocation>
        <location evidence="1">Cell membrane</location>
        <topology evidence="1">Multi-pass membrane protein</topology>
    </subcellularLocation>
</comment>
<dbReference type="GO" id="GO:0022857">
    <property type="term" value="F:transmembrane transporter activity"/>
    <property type="evidence" value="ECO:0007669"/>
    <property type="project" value="InterPro"/>
</dbReference>
<keyword evidence="4 6" id="KW-1133">Transmembrane helix</keyword>
<accession>A0A917F770</accession>
<dbReference type="PANTHER" id="PTHR30561">
    <property type="entry name" value="SMR FAMILY PROTON-DEPENDENT DRUG EFFLUX TRANSPORTER SUGE"/>
    <property type="match status" value="1"/>
</dbReference>
<dbReference type="Gene3D" id="1.10.3730.20">
    <property type="match status" value="1"/>
</dbReference>
<proteinExistence type="predicted"/>
<reference evidence="7" key="2">
    <citation type="submission" date="2020-09" db="EMBL/GenBank/DDBJ databases">
        <authorList>
            <person name="Sun Q."/>
            <person name="Sedlacek I."/>
        </authorList>
    </citation>
    <scope>NUCLEOTIDE SEQUENCE</scope>
    <source>
        <strain evidence="7">CCM 7897</strain>
    </source>
</reference>
<evidence type="ECO:0000256" key="6">
    <source>
        <dbReference type="SAM" id="Phobius"/>
    </source>
</evidence>
<feature type="transmembrane region" description="Helical" evidence="6">
    <location>
        <begin position="42"/>
        <end position="68"/>
    </location>
</feature>
<dbReference type="InterPro" id="IPR000390">
    <property type="entry name" value="Small_drug/metabolite_transptr"/>
</dbReference>
<evidence type="ECO:0008006" key="9">
    <source>
        <dbReference type="Google" id="ProtNLM"/>
    </source>
</evidence>
<feature type="transmembrane region" description="Helical" evidence="6">
    <location>
        <begin position="80"/>
        <end position="99"/>
    </location>
</feature>
<dbReference type="AlphaFoldDB" id="A0A917F770"/>
<dbReference type="SUPFAM" id="SSF103481">
    <property type="entry name" value="Multidrug resistance efflux transporter EmrE"/>
    <property type="match status" value="1"/>
</dbReference>
<dbReference type="InterPro" id="IPR037185">
    <property type="entry name" value="EmrE-like"/>
</dbReference>
<dbReference type="RefSeq" id="WP_188575507.1">
    <property type="nucleotide sequence ID" value="NZ_BMCT01000001.1"/>
</dbReference>
<dbReference type="Proteomes" id="UP000606044">
    <property type="component" value="Unassembled WGS sequence"/>
</dbReference>
<name>A0A917F770_9HYPH</name>
<keyword evidence="5 6" id="KW-0472">Membrane</keyword>
<dbReference type="GO" id="GO:0005886">
    <property type="term" value="C:plasma membrane"/>
    <property type="evidence" value="ECO:0007669"/>
    <property type="project" value="UniProtKB-SubCell"/>
</dbReference>
<feature type="transmembrane region" description="Helical" evidence="6">
    <location>
        <begin position="105"/>
        <end position="124"/>
    </location>
</feature>
<keyword evidence="2" id="KW-1003">Cell membrane</keyword>
<protein>
    <recommendedName>
        <fullName evidence="9">EamA-like transporter family protein</fullName>
    </recommendedName>
</protein>
<evidence type="ECO:0000256" key="4">
    <source>
        <dbReference type="ARBA" id="ARBA00022989"/>
    </source>
</evidence>
<evidence type="ECO:0000256" key="5">
    <source>
        <dbReference type="ARBA" id="ARBA00023136"/>
    </source>
</evidence>
<sequence length="141" mass="14902">MTRSVSLRVAVPLLIAFLAADTGTQLAFKAAALDLDRLPLDGALLVAAFQMPSVWVAALSYLITYVLWIAILQQAGLGRAFPLTALSYVTVPLGAWALFGERIGWLPATGILLICLGVLVIAAAEDTSSRACAEEDLPCTE</sequence>
<evidence type="ECO:0000256" key="2">
    <source>
        <dbReference type="ARBA" id="ARBA00022475"/>
    </source>
</evidence>
<keyword evidence="8" id="KW-1185">Reference proteome</keyword>
<gene>
    <name evidence="7" type="ORF">GCM10007301_07470</name>
</gene>
<comment type="caution">
    <text evidence="7">The sequence shown here is derived from an EMBL/GenBank/DDBJ whole genome shotgun (WGS) entry which is preliminary data.</text>
</comment>
<organism evidence="7 8">
    <name type="scientific">Azorhizobium oxalatiphilum</name>
    <dbReference type="NCBI Taxonomy" id="980631"/>
    <lineage>
        <taxon>Bacteria</taxon>
        <taxon>Pseudomonadati</taxon>
        <taxon>Pseudomonadota</taxon>
        <taxon>Alphaproteobacteria</taxon>
        <taxon>Hyphomicrobiales</taxon>
        <taxon>Xanthobacteraceae</taxon>
        <taxon>Azorhizobium</taxon>
    </lineage>
</organism>